<keyword evidence="5 8" id="KW-0812">Transmembrane</keyword>
<feature type="transmembrane region" description="Helical" evidence="8">
    <location>
        <begin position="45"/>
        <end position="68"/>
    </location>
</feature>
<keyword evidence="3" id="KW-0813">Transport</keyword>
<comment type="subcellular location">
    <subcellularLocation>
        <location evidence="1">Cell membrane</location>
        <topology evidence="1">Multi-pass membrane protein</topology>
    </subcellularLocation>
</comment>
<gene>
    <name evidence="9" type="ORF">SAMN06309945_0427</name>
</gene>
<evidence type="ECO:0000256" key="8">
    <source>
        <dbReference type="SAM" id="Phobius"/>
    </source>
</evidence>
<feature type="transmembrane region" description="Helical" evidence="8">
    <location>
        <begin position="379"/>
        <end position="401"/>
    </location>
</feature>
<dbReference type="AlphaFoldDB" id="A0A1T5IGW1"/>
<dbReference type="PIRSF" id="PIRSF006603">
    <property type="entry name" value="DinF"/>
    <property type="match status" value="1"/>
</dbReference>
<evidence type="ECO:0000256" key="5">
    <source>
        <dbReference type="ARBA" id="ARBA00022692"/>
    </source>
</evidence>
<dbReference type="GO" id="GO:0005886">
    <property type="term" value="C:plasma membrane"/>
    <property type="evidence" value="ECO:0007669"/>
    <property type="project" value="UniProtKB-SubCell"/>
</dbReference>
<evidence type="ECO:0000256" key="2">
    <source>
        <dbReference type="ARBA" id="ARBA00010199"/>
    </source>
</evidence>
<name>A0A1T5IGW1_9MICO</name>
<dbReference type="InterPro" id="IPR002528">
    <property type="entry name" value="MATE_fam"/>
</dbReference>
<dbReference type="PANTHER" id="PTHR42893">
    <property type="entry name" value="PROTEIN DETOXIFICATION 44, CHLOROPLASTIC-RELATED"/>
    <property type="match status" value="1"/>
</dbReference>
<dbReference type="InterPro" id="IPR048279">
    <property type="entry name" value="MdtK-like"/>
</dbReference>
<evidence type="ECO:0000256" key="4">
    <source>
        <dbReference type="ARBA" id="ARBA00022475"/>
    </source>
</evidence>
<dbReference type="OrthoDB" id="5242355at2"/>
<keyword evidence="7 8" id="KW-0472">Membrane</keyword>
<feature type="transmembrane region" description="Helical" evidence="8">
    <location>
        <begin position="131"/>
        <end position="153"/>
    </location>
</feature>
<evidence type="ECO:0000313" key="10">
    <source>
        <dbReference type="Proteomes" id="UP000190857"/>
    </source>
</evidence>
<feature type="transmembrane region" description="Helical" evidence="8">
    <location>
        <begin position="243"/>
        <end position="261"/>
    </location>
</feature>
<keyword evidence="10" id="KW-1185">Reference proteome</keyword>
<protein>
    <submittedName>
        <fullName evidence="9">Putative efflux protein, MATE family</fullName>
    </submittedName>
</protein>
<organism evidence="9 10">
    <name type="scientific">Okibacterium fritillariae</name>
    <dbReference type="NCBI Taxonomy" id="123320"/>
    <lineage>
        <taxon>Bacteria</taxon>
        <taxon>Bacillati</taxon>
        <taxon>Actinomycetota</taxon>
        <taxon>Actinomycetes</taxon>
        <taxon>Micrococcales</taxon>
        <taxon>Microbacteriaceae</taxon>
        <taxon>Okibacterium</taxon>
    </lineage>
</organism>
<dbReference type="GO" id="GO:0042910">
    <property type="term" value="F:xenobiotic transmembrane transporter activity"/>
    <property type="evidence" value="ECO:0007669"/>
    <property type="project" value="InterPro"/>
</dbReference>
<keyword evidence="4" id="KW-1003">Cell membrane</keyword>
<evidence type="ECO:0000256" key="7">
    <source>
        <dbReference type="ARBA" id="ARBA00023136"/>
    </source>
</evidence>
<evidence type="ECO:0000256" key="6">
    <source>
        <dbReference type="ARBA" id="ARBA00022989"/>
    </source>
</evidence>
<dbReference type="InterPro" id="IPR044644">
    <property type="entry name" value="DinF-like"/>
</dbReference>
<evidence type="ECO:0000256" key="3">
    <source>
        <dbReference type="ARBA" id="ARBA00022448"/>
    </source>
</evidence>
<feature type="transmembrane region" description="Helical" evidence="8">
    <location>
        <begin position="89"/>
        <end position="111"/>
    </location>
</feature>
<accession>A0A1T5IGW1</accession>
<feature type="transmembrane region" description="Helical" evidence="8">
    <location>
        <begin position="343"/>
        <end position="367"/>
    </location>
</feature>
<dbReference type="GO" id="GO:0015297">
    <property type="term" value="F:antiporter activity"/>
    <property type="evidence" value="ECO:0007669"/>
    <property type="project" value="InterPro"/>
</dbReference>
<evidence type="ECO:0000256" key="1">
    <source>
        <dbReference type="ARBA" id="ARBA00004651"/>
    </source>
</evidence>
<feature type="transmembrane region" description="Helical" evidence="8">
    <location>
        <begin position="12"/>
        <end position="33"/>
    </location>
</feature>
<sequence length="442" mass="44568">MSTPAPPTVDRQIVRLAVPALGALIAEPLFLLADSAMVGHLGVEPLAGLGIASAVLQTIIGLMVFLAYATTPAAARRWGAGDERGAVSVGIDGMWLALLLGVALTIAGVIFTPSVVSLFGASPEVAEQAHTYLAISMLGIPAMLAIFAGTGLLRGLQDTTTPLVVAGAGFGANIALNFLLIYGAGWGIAGSAVGTVIAQWGMFIAYAVVVGRHARRTRARVRPHLGGIGGSAKSGGWLLVRTASLRAAMLLAVAIATSLGTNELAGFQVVMTVFATLAFALDALAIAAQALIGKGLGAADVAGVKQVLKRCLQWGLLSGVVLGLLVALLSGAIGLLFTGDPRLAQLIQLSLIITGVAAPLGGVVFVLDGVLIGAGDARYLALTGLINLAVFVPLALAAGAWGGTGAGGLATLTAAFMFGYLGARGVTLWARARGDGWMRTGV</sequence>
<dbReference type="PANTHER" id="PTHR42893:SF46">
    <property type="entry name" value="PROTEIN DETOXIFICATION 44, CHLOROPLASTIC"/>
    <property type="match status" value="1"/>
</dbReference>
<reference evidence="9 10" key="1">
    <citation type="submission" date="2017-02" db="EMBL/GenBank/DDBJ databases">
        <authorList>
            <person name="Peterson S.W."/>
        </authorList>
    </citation>
    <scope>NUCLEOTIDE SEQUENCE [LARGE SCALE GENOMIC DNA]</scope>
    <source>
        <strain evidence="9 10">VKM Ac-2059</strain>
    </source>
</reference>
<dbReference type="STRING" id="123320.SAMN06309945_0427"/>
<comment type="similarity">
    <text evidence="2">Belongs to the multi antimicrobial extrusion (MATE) (TC 2.A.66.1) family.</text>
</comment>
<keyword evidence="6 8" id="KW-1133">Transmembrane helix</keyword>
<proteinExistence type="inferred from homology"/>
<evidence type="ECO:0000313" key="9">
    <source>
        <dbReference type="EMBL" id="SKC38253.1"/>
    </source>
</evidence>
<dbReference type="NCBIfam" id="TIGR00797">
    <property type="entry name" value="matE"/>
    <property type="match status" value="1"/>
</dbReference>
<dbReference type="RefSeq" id="WP_079726648.1">
    <property type="nucleotide sequence ID" value="NZ_FUZP01000001.1"/>
</dbReference>
<dbReference type="EMBL" id="FUZP01000001">
    <property type="protein sequence ID" value="SKC38253.1"/>
    <property type="molecule type" value="Genomic_DNA"/>
</dbReference>
<feature type="transmembrane region" description="Helical" evidence="8">
    <location>
        <begin position="407"/>
        <end position="430"/>
    </location>
</feature>
<dbReference type="Proteomes" id="UP000190857">
    <property type="component" value="Unassembled WGS sequence"/>
</dbReference>
<feature type="transmembrane region" description="Helical" evidence="8">
    <location>
        <begin position="188"/>
        <end position="210"/>
    </location>
</feature>
<feature type="transmembrane region" description="Helical" evidence="8">
    <location>
        <begin position="314"/>
        <end position="337"/>
    </location>
</feature>
<feature type="transmembrane region" description="Helical" evidence="8">
    <location>
        <begin position="160"/>
        <end position="182"/>
    </location>
</feature>
<feature type="transmembrane region" description="Helical" evidence="8">
    <location>
        <begin position="267"/>
        <end position="293"/>
    </location>
</feature>
<dbReference type="Pfam" id="PF01554">
    <property type="entry name" value="MatE"/>
    <property type="match status" value="2"/>
</dbReference>